<evidence type="ECO:0000256" key="3">
    <source>
        <dbReference type="ARBA" id="ARBA00022676"/>
    </source>
</evidence>
<feature type="transmembrane region" description="Helical" evidence="8">
    <location>
        <begin position="218"/>
        <end position="237"/>
    </location>
</feature>
<keyword evidence="3" id="KW-0328">Glycosyltransferase</keyword>
<dbReference type="Proteomes" id="UP000250163">
    <property type="component" value="Chromosome MORIYA"/>
</dbReference>
<evidence type="ECO:0000259" key="9">
    <source>
        <dbReference type="Pfam" id="PF02366"/>
    </source>
</evidence>
<feature type="transmembrane region" description="Helical" evidence="8">
    <location>
        <begin position="379"/>
        <end position="397"/>
    </location>
</feature>
<keyword evidence="6 8" id="KW-1133">Transmembrane helix</keyword>
<evidence type="ECO:0000313" key="10">
    <source>
        <dbReference type="EMBL" id="SQD77352.1"/>
    </source>
</evidence>
<evidence type="ECO:0000256" key="2">
    <source>
        <dbReference type="ARBA" id="ARBA00022475"/>
    </source>
</evidence>
<dbReference type="KEGG" id="mya:MORIYA_0874"/>
<dbReference type="GO" id="GO:0006493">
    <property type="term" value="P:protein O-linked glycosylation"/>
    <property type="evidence" value="ECO:0007669"/>
    <property type="project" value="InterPro"/>
</dbReference>
<evidence type="ECO:0000256" key="5">
    <source>
        <dbReference type="ARBA" id="ARBA00022692"/>
    </source>
</evidence>
<dbReference type="InterPro" id="IPR050297">
    <property type="entry name" value="LipidA_mod_glycosyltrf_83"/>
</dbReference>
<dbReference type="GO" id="GO:0016763">
    <property type="term" value="F:pentosyltransferase activity"/>
    <property type="evidence" value="ECO:0007669"/>
    <property type="project" value="TreeGrafter"/>
</dbReference>
<dbReference type="GO" id="GO:0009103">
    <property type="term" value="P:lipopolysaccharide biosynthetic process"/>
    <property type="evidence" value="ECO:0007669"/>
    <property type="project" value="UniProtKB-ARBA"/>
</dbReference>
<feature type="transmembrane region" description="Helical" evidence="8">
    <location>
        <begin position="126"/>
        <end position="145"/>
    </location>
</feature>
<keyword evidence="5 8" id="KW-0812">Transmembrane</keyword>
<evidence type="ECO:0000313" key="11">
    <source>
        <dbReference type="Proteomes" id="UP000250163"/>
    </source>
</evidence>
<keyword evidence="7 8" id="KW-0472">Membrane</keyword>
<reference evidence="11" key="1">
    <citation type="submission" date="2018-05" db="EMBL/GenBank/DDBJ databases">
        <authorList>
            <person name="Cea G.-C."/>
            <person name="William W."/>
        </authorList>
    </citation>
    <scope>NUCLEOTIDE SEQUENCE [LARGE SCALE GENOMIC DNA]</scope>
    <source>
        <strain evidence="11">DB21MT 5</strain>
    </source>
</reference>
<dbReference type="PANTHER" id="PTHR33908">
    <property type="entry name" value="MANNOSYLTRANSFERASE YKCB-RELATED"/>
    <property type="match status" value="1"/>
</dbReference>
<feature type="domain" description="ArnT-like N-terminal" evidence="9">
    <location>
        <begin position="15"/>
        <end position="249"/>
    </location>
</feature>
<gene>
    <name evidence="10" type="ORF">MORIYA_0874</name>
</gene>
<proteinExistence type="predicted"/>
<feature type="transmembrane region" description="Helical" evidence="8">
    <location>
        <begin position="279"/>
        <end position="299"/>
    </location>
</feature>
<keyword evidence="2" id="KW-1003">Cell membrane</keyword>
<evidence type="ECO:0000256" key="4">
    <source>
        <dbReference type="ARBA" id="ARBA00022679"/>
    </source>
</evidence>
<name>A0A330LLR7_9GAMM</name>
<dbReference type="OrthoDB" id="9775035at2"/>
<evidence type="ECO:0000256" key="7">
    <source>
        <dbReference type="ARBA" id="ARBA00023136"/>
    </source>
</evidence>
<organism evidence="10 11">
    <name type="scientific">Moritella yayanosii</name>
    <dbReference type="NCBI Taxonomy" id="69539"/>
    <lineage>
        <taxon>Bacteria</taxon>
        <taxon>Pseudomonadati</taxon>
        <taxon>Pseudomonadota</taxon>
        <taxon>Gammaproteobacteria</taxon>
        <taxon>Alteromonadales</taxon>
        <taxon>Moritellaceae</taxon>
        <taxon>Moritella</taxon>
    </lineage>
</organism>
<comment type="subcellular location">
    <subcellularLocation>
        <location evidence="1">Cell membrane</location>
        <topology evidence="1">Multi-pass membrane protein</topology>
    </subcellularLocation>
</comment>
<sequence length="496" mass="55903">MYKAVNNVSLTKIAITLVVSAIAIRLFTLGLFPLMDTTEARYGEMARIMAETGNWITPMFDYNVPFWGKPPLFTWMSATGITLFGLNEFAVRLPHLLAGGVILFIVAQLAYRFIPSRSRSERKQEAWLAAGILATTTTFIVVTGAVMTDTALTLGITLSMAAFWLNYKNKSVLWGHLFFIGLTVGMLAKGPLALVLIGMSLFIWALFNRTWMSMLRSLPWKTGIPLFLATSLPWYIIAEYSSPGFLNYFIVGEHIKRFLVSGWQGDLYGTAHKEIKGTIWLFAIVSALPWTPIFIYQWVKSLQATNTIKNKTTNETTIQRAEDTTELNYTSFLWAWLLAPLLLFTFSGNILSSYVMPCLPAFALLMVVYQRNNPLSTKVYKTGLITPILVLIVAMLLRTEVTGKQSEKGLMQAWLAQAQNSELVYIDKRPFSAQFYSRGVAVERKVKLEFAVQHISTDTYFVIPKSDETELLITSLPQCKIVARAKKRMLVFCMSK</sequence>
<dbReference type="RefSeq" id="WP_112712924.1">
    <property type="nucleotide sequence ID" value="NZ_LS483250.1"/>
</dbReference>
<feature type="transmembrane region" description="Helical" evidence="8">
    <location>
        <begin position="93"/>
        <end position="114"/>
    </location>
</feature>
<keyword evidence="4" id="KW-0808">Transferase</keyword>
<dbReference type="Pfam" id="PF02366">
    <property type="entry name" value="PMT"/>
    <property type="match status" value="1"/>
</dbReference>
<evidence type="ECO:0000256" key="6">
    <source>
        <dbReference type="ARBA" id="ARBA00022989"/>
    </source>
</evidence>
<evidence type="ECO:0000256" key="1">
    <source>
        <dbReference type="ARBA" id="ARBA00004651"/>
    </source>
</evidence>
<dbReference type="InterPro" id="IPR003342">
    <property type="entry name" value="ArnT-like_N"/>
</dbReference>
<dbReference type="AlphaFoldDB" id="A0A330LLR7"/>
<feature type="transmembrane region" description="Helical" evidence="8">
    <location>
        <begin position="12"/>
        <end position="35"/>
    </location>
</feature>
<protein>
    <recommendedName>
        <fullName evidence="9">ArnT-like N-terminal domain-containing protein</fullName>
    </recommendedName>
</protein>
<dbReference type="GO" id="GO:0005886">
    <property type="term" value="C:plasma membrane"/>
    <property type="evidence" value="ECO:0007669"/>
    <property type="project" value="UniProtKB-SubCell"/>
</dbReference>
<feature type="transmembrane region" description="Helical" evidence="8">
    <location>
        <begin position="334"/>
        <end position="367"/>
    </location>
</feature>
<dbReference type="GO" id="GO:0010041">
    <property type="term" value="P:response to iron(III) ion"/>
    <property type="evidence" value="ECO:0007669"/>
    <property type="project" value="TreeGrafter"/>
</dbReference>
<evidence type="ECO:0000256" key="8">
    <source>
        <dbReference type="SAM" id="Phobius"/>
    </source>
</evidence>
<dbReference type="PANTHER" id="PTHR33908:SF3">
    <property type="entry name" value="UNDECAPRENYL PHOSPHATE-ALPHA-4-AMINO-4-DEOXY-L-ARABINOSE ARABINOSYL TRANSFERASE"/>
    <property type="match status" value="1"/>
</dbReference>
<accession>A0A330LLR7</accession>
<dbReference type="GO" id="GO:0000030">
    <property type="term" value="F:mannosyltransferase activity"/>
    <property type="evidence" value="ECO:0007669"/>
    <property type="project" value="InterPro"/>
</dbReference>
<dbReference type="EMBL" id="LS483250">
    <property type="protein sequence ID" value="SQD77352.1"/>
    <property type="molecule type" value="Genomic_DNA"/>
</dbReference>
<feature type="transmembrane region" description="Helical" evidence="8">
    <location>
        <begin position="179"/>
        <end position="206"/>
    </location>
</feature>
<keyword evidence="11" id="KW-1185">Reference proteome</keyword>